<name>A0A518JVT0_9BACT</name>
<dbReference type="InterPro" id="IPR036291">
    <property type="entry name" value="NAD(P)-bd_dom_sf"/>
</dbReference>
<keyword evidence="3" id="KW-1185">Reference proteome</keyword>
<evidence type="ECO:0000313" key="2">
    <source>
        <dbReference type="EMBL" id="QDV69643.1"/>
    </source>
</evidence>
<dbReference type="PANTHER" id="PTHR15020:SF11">
    <property type="entry name" value="OS06G0360300 PROTEIN"/>
    <property type="match status" value="1"/>
</dbReference>
<dbReference type="Gene3D" id="3.40.50.720">
    <property type="entry name" value="NAD(P)-binding Rossmann-like Domain"/>
    <property type="match status" value="1"/>
</dbReference>
<accession>A0A518JVT0</accession>
<dbReference type="PANTHER" id="PTHR15020">
    <property type="entry name" value="FLAVIN REDUCTASE-RELATED"/>
    <property type="match status" value="1"/>
</dbReference>
<dbReference type="RefSeq" id="WP_145097490.1">
    <property type="nucleotide sequence ID" value="NZ_CP036348.1"/>
</dbReference>
<proteinExistence type="predicted"/>
<reference evidence="2 3" key="1">
    <citation type="submission" date="2019-02" db="EMBL/GenBank/DDBJ databases">
        <title>Deep-cultivation of Planctomycetes and their phenomic and genomic characterization uncovers novel biology.</title>
        <authorList>
            <person name="Wiegand S."/>
            <person name="Jogler M."/>
            <person name="Boedeker C."/>
            <person name="Pinto D."/>
            <person name="Vollmers J."/>
            <person name="Rivas-Marin E."/>
            <person name="Kohn T."/>
            <person name="Peeters S.H."/>
            <person name="Heuer A."/>
            <person name="Rast P."/>
            <person name="Oberbeckmann S."/>
            <person name="Bunk B."/>
            <person name="Jeske O."/>
            <person name="Meyerdierks A."/>
            <person name="Storesund J.E."/>
            <person name="Kallscheuer N."/>
            <person name="Luecker S."/>
            <person name="Lage O.M."/>
            <person name="Pohl T."/>
            <person name="Merkel B.J."/>
            <person name="Hornburger P."/>
            <person name="Mueller R.-W."/>
            <person name="Bruemmer F."/>
            <person name="Labrenz M."/>
            <person name="Spormann A.M."/>
            <person name="Op den Camp H."/>
            <person name="Overmann J."/>
            <person name="Amann R."/>
            <person name="Jetten M.S.M."/>
            <person name="Mascher T."/>
            <person name="Medema M.H."/>
            <person name="Devos D.P."/>
            <person name="Kaster A.-K."/>
            <person name="Ovreas L."/>
            <person name="Rohde M."/>
            <person name="Galperin M.Y."/>
            <person name="Jogler C."/>
        </authorList>
    </citation>
    <scope>NUCLEOTIDE SEQUENCE [LARGE SCALE GENOMIC DNA]</scope>
    <source>
        <strain evidence="2 3">Poly24</strain>
    </source>
</reference>
<dbReference type="AlphaFoldDB" id="A0A518JVT0"/>
<evidence type="ECO:0000313" key="3">
    <source>
        <dbReference type="Proteomes" id="UP000315082"/>
    </source>
</evidence>
<dbReference type="OrthoDB" id="9785372at2"/>
<dbReference type="Pfam" id="PF13460">
    <property type="entry name" value="NAD_binding_10"/>
    <property type="match status" value="1"/>
</dbReference>
<evidence type="ECO:0000259" key="1">
    <source>
        <dbReference type="Pfam" id="PF13460"/>
    </source>
</evidence>
<dbReference type="SUPFAM" id="SSF51735">
    <property type="entry name" value="NAD(P)-binding Rossmann-fold domains"/>
    <property type="match status" value="1"/>
</dbReference>
<sequence>MTTLVMGATGATGRLLVEQLLLRGQQVRAIVRSRSKARAALTDHPHLSLVEAEVCDASDRDIADWVHGCEAVASCLGHNLTLKGIFGPPRRLVTQATQRLCRGVMENGSNSPTKFVLMNTAGNSNRDLDEPISFAERCVLGLLRRTIPPHRDNELAADHLRTAIGQINPMLQWVVVRPDTLINETEVSQYDLHQSPTRSAIFNAGKSSRINVAHFMAELICDESTWSRWKGQMPILYNAP</sequence>
<gene>
    <name evidence="2" type="ORF">Poly24_33590</name>
</gene>
<organism evidence="2 3">
    <name type="scientific">Rosistilla carotiformis</name>
    <dbReference type="NCBI Taxonomy" id="2528017"/>
    <lineage>
        <taxon>Bacteria</taxon>
        <taxon>Pseudomonadati</taxon>
        <taxon>Planctomycetota</taxon>
        <taxon>Planctomycetia</taxon>
        <taxon>Pirellulales</taxon>
        <taxon>Pirellulaceae</taxon>
        <taxon>Rosistilla</taxon>
    </lineage>
</organism>
<feature type="domain" description="NAD(P)-binding" evidence="1">
    <location>
        <begin position="7"/>
        <end position="221"/>
    </location>
</feature>
<protein>
    <recommendedName>
        <fullName evidence="1">NAD(P)-binding domain-containing protein</fullName>
    </recommendedName>
</protein>
<dbReference type="Proteomes" id="UP000315082">
    <property type="component" value="Chromosome"/>
</dbReference>
<dbReference type="InterPro" id="IPR016040">
    <property type="entry name" value="NAD(P)-bd_dom"/>
</dbReference>
<dbReference type="KEGG" id="rcf:Poly24_33590"/>
<dbReference type="EMBL" id="CP036348">
    <property type="protein sequence ID" value="QDV69643.1"/>
    <property type="molecule type" value="Genomic_DNA"/>
</dbReference>